<sequence length="253" mass="27832">MRARPPATPARAPARRADAAATVEVPAISRPRRGLDRRPGPRSCPSGHLAADRPRVRARARSIDLSIRTCATRRAAACAPPFTDARRRSSPSPPATARPARDAPRRRRRAQPRGSRRRRLRPARRPTIGSRLPSPRHATSARPASRGRQRRPRRAQPCVARPPARSSWPGRGRRPPRPAKASAGQRQVRSARWRRPSLVAMIPRMLASATTVSLATDGCSAARPADRERSWTCPSDPIVVGRPRPPRSRGAAR</sequence>
<dbReference type="AlphaFoldDB" id="A0A1I2CB76"/>
<feature type="compositionally biased region" description="Basic residues" evidence="1">
    <location>
        <begin position="145"/>
        <end position="154"/>
    </location>
</feature>
<feature type="region of interest" description="Disordered" evidence="1">
    <location>
        <begin position="221"/>
        <end position="253"/>
    </location>
</feature>
<feature type="compositionally biased region" description="Basic residues" evidence="1">
    <location>
        <begin position="104"/>
        <end position="124"/>
    </location>
</feature>
<organism evidence="2 3">
    <name type="scientific">Nannocystis exedens</name>
    <dbReference type="NCBI Taxonomy" id="54"/>
    <lineage>
        <taxon>Bacteria</taxon>
        <taxon>Pseudomonadati</taxon>
        <taxon>Myxococcota</taxon>
        <taxon>Polyangia</taxon>
        <taxon>Nannocystales</taxon>
        <taxon>Nannocystaceae</taxon>
        <taxon>Nannocystis</taxon>
    </lineage>
</organism>
<proteinExistence type="predicted"/>
<evidence type="ECO:0000313" key="2">
    <source>
        <dbReference type="EMBL" id="SFE65468.1"/>
    </source>
</evidence>
<gene>
    <name evidence="2" type="ORF">SAMN02745121_05022</name>
</gene>
<feature type="compositionally biased region" description="Basic residues" evidence="1">
    <location>
        <begin position="244"/>
        <end position="253"/>
    </location>
</feature>
<dbReference type="Proteomes" id="UP000199400">
    <property type="component" value="Unassembled WGS sequence"/>
</dbReference>
<feature type="region of interest" description="Disordered" evidence="1">
    <location>
        <begin position="73"/>
        <end position="192"/>
    </location>
</feature>
<name>A0A1I2CB76_9BACT</name>
<protein>
    <submittedName>
        <fullName evidence="2">Uncharacterized protein</fullName>
    </submittedName>
</protein>
<accession>A0A1I2CB76</accession>
<dbReference type="STRING" id="54.SAMN02745121_05022"/>
<keyword evidence="3" id="KW-1185">Reference proteome</keyword>
<feature type="compositionally biased region" description="Low complexity" evidence="1">
    <location>
        <begin position="155"/>
        <end position="170"/>
    </location>
</feature>
<evidence type="ECO:0000313" key="3">
    <source>
        <dbReference type="Proteomes" id="UP000199400"/>
    </source>
</evidence>
<dbReference type="EMBL" id="FOMX01000017">
    <property type="protein sequence ID" value="SFE65468.1"/>
    <property type="molecule type" value="Genomic_DNA"/>
</dbReference>
<reference evidence="3" key="1">
    <citation type="submission" date="2016-10" db="EMBL/GenBank/DDBJ databases">
        <authorList>
            <person name="Varghese N."/>
            <person name="Submissions S."/>
        </authorList>
    </citation>
    <scope>NUCLEOTIDE SEQUENCE [LARGE SCALE GENOMIC DNA]</scope>
    <source>
        <strain evidence="3">ATCC 25963</strain>
    </source>
</reference>
<feature type="region of interest" description="Disordered" evidence="1">
    <location>
        <begin position="1"/>
        <end position="60"/>
    </location>
</feature>
<evidence type="ECO:0000256" key="1">
    <source>
        <dbReference type="SAM" id="MobiDB-lite"/>
    </source>
</evidence>